<evidence type="ECO:0000313" key="9">
    <source>
        <dbReference type="EMBL" id="CAH1449764.1"/>
    </source>
</evidence>
<dbReference type="GO" id="GO:0043565">
    <property type="term" value="F:sequence-specific DNA binding"/>
    <property type="evidence" value="ECO:0007669"/>
    <property type="project" value="InterPro"/>
</dbReference>
<comment type="caution">
    <text evidence="9">The sequence shown here is derived from an EMBL/GenBank/DDBJ whole genome shotgun (WGS) entry which is preliminary data.</text>
</comment>
<sequence length="246" mass="28259">MEARCENMVLNSFDGHKFPINRHENSSAIINEVDFFSRTSTTGNSSLQHPSSIHHAIENKEHDRVNQELQLNLNVGSNLNTINTKNQDAHKLAILQNELEKMKRENESLRSMLAQIKEKYSFLQRHIKTINKVEDDTLEFKKLTPPLMKIDPNVDSSDMNKDVKLNSPKDICDQGATAETTMRRARVSVRARSEASMISDGCQWRKYGQKMAKGNPCPRAYYRCTMVVGCPVRKQLVIIEMKGYFW</sequence>
<name>A0AAU9PIC9_9ASTR</name>
<evidence type="ECO:0000256" key="1">
    <source>
        <dbReference type="ARBA" id="ARBA00004123"/>
    </source>
</evidence>
<keyword evidence="2" id="KW-0805">Transcription regulation</keyword>
<protein>
    <recommendedName>
        <fullName evidence="8">WRKY domain-containing protein</fullName>
    </recommendedName>
</protein>
<dbReference type="SUPFAM" id="SSF118290">
    <property type="entry name" value="WRKY DNA-binding domain"/>
    <property type="match status" value="1"/>
</dbReference>
<dbReference type="GO" id="GO:0005634">
    <property type="term" value="C:nucleus"/>
    <property type="evidence" value="ECO:0007669"/>
    <property type="project" value="UniProtKB-SubCell"/>
</dbReference>
<evidence type="ECO:0000256" key="2">
    <source>
        <dbReference type="ARBA" id="ARBA00023015"/>
    </source>
</evidence>
<dbReference type="Pfam" id="PF03106">
    <property type="entry name" value="WRKY"/>
    <property type="match status" value="1"/>
</dbReference>
<keyword evidence="6" id="KW-0175">Coiled coil</keyword>
<keyword evidence="5" id="KW-0539">Nucleus</keyword>
<dbReference type="AlphaFoldDB" id="A0AAU9PIC9"/>
<feature type="coiled-coil region" evidence="6">
    <location>
        <begin position="85"/>
        <end position="126"/>
    </location>
</feature>
<evidence type="ECO:0000256" key="3">
    <source>
        <dbReference type="ARBA" id="ARBA00023125"/>
    </source>
</evidence>
<dbReference type="PANTHER" id="PTHR31429:SF106">
    <property type="entry name" value="WRKY TRANSCRIPTION FACTOR 31-RELATED"/>
    <property type="match status" value="1"/>
</dbReference>
<dbReference type="GO" id="GO:0003700">
    <property type="term" value="F:DNA-binding transcription factor activity"/>
    <property type="evidence" value="ECO:0007669"/>
    <property type="project" value="InterPro"/>
</dbReference>
<dbReference type="EMBL" id="CAKMRJ010005634">
    <property type="protein sequence ID" value="CAH1449764.1"/>
    <property type="molecule type" value="Genomic_DNA"/>
</dbReference>
<evidence type="ECO:0000256" key="6">
    <source>
        <dbReference type="SAM" id="Coils"/>
    </source>
</evidence>
<comment type="subcellular location">
    <subcellularLocation>
        <location evidence="1">Nucleus</location>
    </subcellularLocation>
</comment>
<keyword evidence="10" id="KW-1185">Reference proteome</keyword>
<feature type="region of interest" description="Disordered" evidence="7">
    <location>
        <begin position="151"/>
        <end position="170"/>
    </location>
</feature>
<evidence type="ECO:0000256" key="7">
    <source>
        <dbReference type="SAM" id="MobiDB-lite"/>
    </source>
</evidence>
<dbReference type="InterPro" id="IPR003657">
    <property type="entry name" value="WRKY_dom"/>
</dbReference>
<dbReference type="PROSITE" id="PS50811">
    <property type="entry name" value="WRKY"/>
    <property type="match status" value="1"/>
</dbReference>
<reference evidence="9 10" key="1">
    <citation type="submission" date="2022-01" db="EMBL/GenBank/DDBJ databases">
        <authorList>
            <person name="Xiong W."/>
            <person name="Schranz E."/>
        </authorList>
    </citation>
    <scope>NUCLEOTIDE SEQUENCE [LARGE SCALE GENOMIC DNA]</scope>
</reference>
<proteinExistence type="predicted"/>
<dbReference type="SMART" id="SM00774">
    <property type="entry name" value="WRKY"/>
    <property type="match status" value="1"/>
</dbReference>
<keyword evidence="4" id="KW-0804">Transcription</keyword>
<gene>
    <name evidence="9" type="ORF">LVIROSA_LOCUS35226</name>
</gene>
<dbReference type="InterPro" id="IPR044810">
    <property type="entry name" value="WRKY_plant"/>
</dbReference>
<dbReference type="InterPro" id="IPR036576">
    <property type="entry name" value="WRKY_dom_sf"/>
</dbReference>
<accession>A0AAU9PIC9</accession>
<evidence type="ECO:0000256" key="4">
    <source>
        <dbReference type="ARBA" id="ARBA00023163"/>
    </source>
</evidence>
<evidence type="ECO:0000259" key="8">
    <source>
        <dbReference type="PROSITE" id="PS50811"/>
    </source>
</evidence>
<dbReference type="Proteomes" id="UP001157418">
    <property type="component" value="Unassembled WGS sequence"/>
</dbReference>
<dbReference type="Gene3D" id="2.20.25.80">
    <property type="entry name" value="WRKY domain"/>
    <property type="match status" value="1"/>
</dbReference>
<evidence type="ECO:0000313" key="10">
    <source>
        <dbReference type="Proteomes" id="UP001157418"/>
    </source>
</evidence>
<feature type="domain" description="WRKY" evidence="8">
    <location>
        <begin position="193"/>
        <end position="236"/>
    </location>
</feature>
<dbReference type="PANTHER" id="PTHR31429">
    <property type="entry name" value="WRKY TRANSCRIPTION FACTOR 36-RELATED"/>
    <property type="match status" value="1"/>
</dbReference>
<keyword evidence="3" id="KW-0238">DNA-binding</keyword>
<evidence type="ECO:0000256" key="5">
    <source>
        <dbReference type="ARBA" id="ARBA00023242"/>
    </source>
</evidence>
<organism evidence="9 10">
    <name type="scientific">Lactuca virosa</name>
    <dbReference type="NCBI Taxonomy" id="75947"/>
    <lineage>
        <taxon>Eukaryota</taxon>
        <taxon>Viridiplantae</taxon>
        <taxon>Streptophyta</taxon>
        <taxon>Embryophyta</taxon>
        <taxon>Tracheophyta</taxon>
        <taxon>Spermatophyta</taxon>
        <taxon>Magnoliopsida</taxon>
        <taxon>eudicotyledons</taxon>
        <taxon>Gunneridae</taxon>
        <taxon>Pentapetalae</taxon>
        <taxon>asterids</taxon>
        <taxon>campanulids</taxon>
        <taxon>Asterales</taxon>
        <taxon>Asteraceae</taxon>
        <taxon>Cichorioideae</taxon>
        <taxon>Cichorieae</taxon>
        <taxon>Lactucinae</taxon>
        <taxon>Lactuca</taxon>
    </lineage>
</organism>